<dbReference type="Gene3D" id="1.10.10.10">
    <property type="entry name" value="Winged helix-like DNA-binding domain superfamily/Winged helix DNA-binding domain"/>
    <property type="match status" value="1"/>
</dbReference>
<dbReference type="EMBL" id="UHFX01000003">
    <property type="protein sequence ID" value="SUO03422.1"/>
    <property type="molecule type" value="Genomic_DNA"/>
</dbReference>
<dbReference type="SMART" id="SM00345">
    <property type="entry name" value="HTH_GNTR"/>
    <property type="match status" value="1"/>
</dbReference>
<dbReference type="GO" id="GO:0003677">
    <property type="term" value="F:DNA binding"/>
    <property type="evidence" value="ECO:0007669"/>
    <property type="project" value="UniProtKB-KW"/>
</dbReference>
<dbReference type="SUPFAM" id="SSF46785">
    <property type="entry name" value="Winged helix' DNA-binding domain"/>
    <property type="match status" value="1"/>
</dbReference>
<dbReference type="CDD" id="cd07377">
    <property type="entry name" value="WHTH_GntR"/>
    <property type="match status" value="1"/>
</dbReference>
<name>A0A380LKR7_9FIRM</name>
<evidence type="ECO:0000256" key="2">
    <source>
        <dbReference type="ARBA" id="ARBA00023125"/>
    </source>
</evidence>
<sequence length="242" mass="27943">MNIDRESLPLYLQVKMTLKEEIENDKYPRGSLIPAEPQLEKIFHVSRITIRQAITELEAEGYVKKARGKGTTVTYSSRINESANAIRSFTTEILERKMKPGTSYVTLKKMKPSKSIQDMLELEAKEDVYQLIRIRTANDKPIVLFETYIPGHFELPMDPKAFEDSMYGQFEKANIGKPIVIKETFSSMLADVALSKALHISKGRPILKRIRLSLNDRNEPIEYTISYYDGQTYEYSIELHQR</sequence>
<keyword evidence="3" id="KW-0804">Transcription</keyword>
<dbReference type="Pfam" id="PF07702">
    <property type="entry name" value="UTRA"/>
    <property type="match status" value="1"/>
</dbReference>
<dbReference type="PANTHER" id="PTHR44846:SF1">
    <property type="entry name" value="MANNOSYL-D-GLYCERATE TRANSPORT_METABOLISM SYSTEM REPRESSOR MNGR-RELATED"/>
    <property type="match status" value="1"/>
</dbReference>
<dbReference type="GO" id="GO:0003700">
    <property type="term" value="F:DNA-binding transcription factor activity"/>
    <property type="evidence" value="ECO:0007669"/>
    <property type="project" value="InterPro"/>
</dbReference>
<gene>
    <name evidence="5" type="primary">yegW</name>
    <name evidence="5" type="ORF">NCTC11087_00283</name>
</gene>
<dbReference type="RefSeq" id="WP_022789806.1">
    <property type="nucleotide sequence ID" value="NZ_UHFX01000003.1"/>
</dbReference>
<keyword evidence="2" id="KW-0238">DNA-binding</keyword>
<keyword evidence="1" id="KW-0805">Transcription regulation</keyword>
<dbReference type="OrthoDB" id="457376at2"/>
<dbReference type="SUPFAM" id="SSF64288">
    <property type="entry name" value="Chorismate lyase-like"/>
    <property type="match status" value="1"/>
</dbReference>
<dbReference type="GeneID" id="77461277"/>
<dbReference type="InterPro" id="IPR036390">
    <property type="entry name" value="WH_DNA-bd_sf"/>
</dbReference>
<dbReference type="InterPro" id="IPR050679">
    <property type="entry name" value="Bact_HTH_transcr_reg"/>
</dbReference>
<dbReference type="GO" id="GO:0045892">
    <property type="term" value="P:negative regulation of DNA-templated transcription"/>
    <property type="evidence" value="ECO:0007669"/>
    <property type="project" value="TreeGrafter"/>
</dbReference>
<keyword evidence="6" id="KW-1185">Reference proteome</keyword>
<dbReference type="Proteomes" id="UP000255523">
    <property type="component" value="Unassembled WGS sequence"/>
</dbReference>
<accession>A0A380LKR7</accession>
<evidence type="ECO:0000256" key="1">
    <source>
        <dbReference type="ARBA" id="ARBA00023015"/>
    </source>
</evidence>
<dbReference type="SMART" id="SM00866">
    <property type="entry name" value="UTRA"/>
    <property type="match status" value="1"/>
</dbReference>
<dbReference type="Pfam" id="PF00392">
    <property type="entry name" value="GntR"/>
    <property type="match status" value="1"/>
</dbReference>
<evidence type="ECO:0000313" key="5">
    <source>
        <dbReference type="EMBL" id="SUO03422.1"/>
    </source>
</evidence>
<feature type="domain" description="HTH gntR-type" evidence="4">
    <location>
        <begin position="8"/>
        <end position="76"/>
    </location>
</feature>
<dbReference type="InterPro" id="IPR028978">
    <property type="entry name" value="Chorismate_lyase_/UTRA_dom_sf"/>
</dbReference>
<evidence type="ECO:0000256" key="3">
    <source>
        <dbReference type="ARBA" id="ARBA00023163"/>
    </source>
</evidence>
<dbReference type="InterPro" id="IPR036388">
    <property type="entry name" value="WH-like_DNA-bd_sf"/>
</dbReference>
<organism evidence="5 6">
    <name type="scientific">Faecalicoccus pleomorphus</name>
    <dbReference type="NCBI Taxonomy" id="1323"/>
    <lineage>
        <taxon>Bacteria</taxon>
        <taxon>Bacillati</taxon>
        <taxon>Bacillota</taxon>
        <taxon>Erysipelotrichia</taxon>
        <taxon>Erysipelotrichales</taxon>
        <taxon>Erysipelotrichaceae</taxon>
        <taxon>Faecalicoccus</taxon>
    </lineage>
</organism>
<evidence type="ECO:0000259" key="4">
    <source>
        <dbReference type="PROSITE" id="PS50949"/>
    </source>
</evidence>
<evidence type="ECO:0000313" key="6">
    <source>
        <dbReference type="Proteomes" id="UP000255523"/>
    </source>
</evidence>
<dbReference type="PRINTS" id="PR00035">
    <property type="entry name" value="HTHGNTR"/>
</dbReference>
<reference evidence="5 6" key="1">
    <citation type="submission" date="2018-06" db="EMBL/GenBank/DDBJ databases">
        <authorList>
            <consortium name="Pathogen Informatics"/>
            <person name="Doyle S."/>
        </authorList>
    </citation>
    <scope>NUCLEOTIDE SEQUENCE [LARGE SCALE GENOMIC DNA]</scope>
    <source>
        <strain evidence="5 6">NCTC11087</strain>
    </source>
</reference>
<dbReference type="PROSITE" id="PS50949">
    <property type="entry name" value="HTH_GNTR"/>
    <property type="match status" value="1"/>
</dbReference>
<dbReference type="InterPro" id="IPR011663">
    <property type="entry name" value="UTRA"/>
</dbReference>
<protein>
    <submittedName>
        <fullName evidence="5">GntR family transcriptional regulator</fullName>
    </submittedName>
</protein>
<dbReference type="PANTHER" id="PTHR44846">
    <property type="entry name" value="MANNOSYL-D-GLYCERATE TRANSPORT/METABOLISM SYSTEM REPRESSOR MNGR-RELATED"/>
    <property type="match status" value="1"/>
</dbReference>
<dbReference type="InterPro" id="IPR000524">
    <property type="entry name" value="Tscrpt_reg_HTH_GntR"/>
</dbReference>
<dbReference type="Gene3D" id="3.40.1410.10">
    <property type="entry name" value="Chorismate lyase-like"/>
    <property type="match status" value="1"/>
</dbReference>
<dbReference type="AlphaFoldDB" id="A0A380LKR7"/>
<proteinExistence type="predicted"/>